<dbReference type="AlphaFoldDB" id="A0A8J7KZM7"/>
<proteinExistence type="predicted"/>
<comment type="caution">
    <text evidence="2">The sequence shown here is derived from an EMBL/GenBank/DDBJ whole genome shotgun (WGS) entry which is preliminary data.</text>
</comment>
<dbReference type="EMBL" id="JAEAGR010000005">
    <property type="protein sequence ID" value="MBH1940533.1"/>
    <property type="molecule type" value="Genomic_DNA"/>
</dbReference>
<dbReference type="InterPro" id="IPR009875">
    <property type="entry name" value="PilZ_domain"/>
</dbReference>
<evidence type="ECO:0000313" key="2">
    <source>
        <dbReference type="EMBL" id="MBH1940533.1"/>
    </source>
</evidence>
<dbReference type="Pfam" id="PF07238">
    <property type="entry name" value="PilZ"/>
    <property type="match status" value="1"/>
</dbReference>
<evidence type="ECO:0000259" key="1">
    <source>
        <dbReference type="Pfam" id="PF07238"/>
    </source>
</evidence>
<gene>
    <name evidence="2" type="ORF">I5677_06495</name>
</gene>
<evidence type="ECO:0000313" key="3">
    <source>
        <dbReference type="Proteomes" id="UP000623269"/>
    </source>
</evidence>
<feature type="domain" description="PilZ" evidence="1">
    <location>
        <begin position="3"/>
        <end position="99"/>
    </location>
</feature>
<sequence length="117" mass="13470">MQERRKAKRMPVTLSLEISNLYKQDHVRVSNLHAPIEVINISKTGIGFLSESVLPEGYYFNANINLGNEDTLHCVVQIVRRQPAEDNKTMYGCEFVGMATILSYVFEEYDKRLDTQE</sequence>
<accession>A0A8J7KZM7</accession>
<protein>
    <submittedName>
        <fullName evidence="2">PilZ domain-containing protein</fullName>
    </submittedName>
</protein>
<dbReference type="GO" id="GO:0035438">
    <property type="term" value="F:cyclic-di-GMP binding"/>
    <property type="evidence" value="ECO:0007669"/>
    <property type="project" value="InterPro"/>
</dbReference>
<reference evidence="2" key="1">
    <citation type="submission" date="2020-12" db="EMBL/GenBank/DDBJ databases">
        <title>M. sibirica DSM 26468T genome.</title>
        <authorList>
            <person name="Thieme N."/>
            <person name="Rettenmaier R."/>
            <person name="Zverlov V."/>
            <person name="Liebl W."/>
        </authorList>
    </citation>
    <scope>NUCLEOTIDE SEQUENCE</scope>
    <source>
        <strain evidence="2">DSM 26468</strain>
    </source>
</reference>
<dbReference type="Gene3D" id="2.40.10.220">
    <property type="entry name" value="predicted glycosyltransferase like domains"/>
    <property type="match status" value="1"/>
</dbReference>
<keyword evidence="3" id="KW-1185">Reference proteome</keyword>
<name>A0A8J7KZM7_9FIRM</name>
<dbReference type="RefSeq" id="WP_197660758.1">
    <property type="nucleotide sequence ID" value="NZ_JAEAGR010000005.1"/>
</dbReference>
<organism evidence="2 3">
    <name type="scientific">Mobilitalea sibirica</name>
    <dbReference type="NCBI Taxonomy" id="1462919"/>
    <lineage>
        <taxon>Bacteria</taxon>
        <taxon>Bacillati</taxon>
        <taxon>Bacillota</taxon>
        <taxon>Clostridia</taxon>
        <taxon>Lachnospirales</taxon>
        <taxon>Lachnospiraceae</taxon>
        <taxon>Mobilitalea</taxon>
    </lineage>
</organism>
<dbReference type="SUPFAM" id="SSF141371">
    <property type="entry name" value="PilZ domain-like"/>
    <property type="match status" value="1"/>
</dbReference>
<dbReference type="Proteomes" id="UP000623269">
    <property type="component" value="Unassembled WGS sequence"/>
</dbReference>